<dbReference type="AlphaFoldDB" id="A0A5J4TDP2"/>
<evidence type="ECO:0000313" key="2">
    <source>
        <dbReference type="Proteomes" id="UP000324800"/>
    </source>
</evidence>
<evidence type="ECO:0000313" key="1">
    <source>
        <dbReference type="EMBL" id="KAA6355710.1"/>
    </source>
</evidence>
<accession>A0A5J4TDP2</accession>
<reference evidence="1 2" key="1">
    <citation type="submission" date="2019-03" db="EMBL/GenBank/DDBJ databases">
        <title>Single cell metagenomics reveals metabolic interactions within the superorganism composed of flagellate Streblomastix strix and complex community of Bacteroidetes bacteria on its surface.</title>
        <authorList>
            <person name="Treitli S.C."/>
            <person name="Kolisko M."/>
            <person name="Husnik F."/>
            <person name="Keeling P."/>
            <person name="Hampl V."/>
        </authorList>
    </citation>
    <scope>NUCLEOTIDE SEQUENCE [LARGE SCALE GENOMIC DNA]</scope>
    <source>
        <strain evidence="1">ST1C</strain>
    </source>
</reference>
<organism evidence="1 2">
    <name type="scientific">Streblomastix strix</name>
    <dbReference type="NCBI Taxonomy" id="222440"/>
    <lineage>
        <taxon>Eukaryota</taxon>
        <taxon>Metamonada</taxon>
        <taxon>Preaxostyla</taxon>
        <taxon>Oxymonadida</taxon>
        <taxon>Streblomastigidae</taxon>
        <taxon>Streblomastix</taxon>
    </lineage>
</organism>
<sequence length="321" mass="33880">MYAAPQAIYSVIVQSAQKGLSVVDLAAQTLKSETLSGVTGAAAVNISTSLSVSNLFVSFISSLPSLAAVLHEPHSNGGASHNIPKGSGGIPDYAPAVLAAQVVKTSESQTANIPALTPDIKPVLKPTDKQVALVPFTQQQTQISLNNLKPMSASVDGKVAQTDVLPAGWRLINNSAAPKQEYVASVGIPDNILNITHNAHTPLFDPLIAASFFLLPVIRNIKQLWAKPAAPKLGMVYEDASGAEKVLPVSVIVNRDNGKRVNVDGYSRVALGKDGIINLKNGGKEPKVFSHFYMKLLGGAPANKNFIYLIKTHVPGELTVK</sequence>
<proteinExistence type="predicted"/>
<gene>
    <name evidence="1" type="ORF">EZS28_048763</name>
</gene>
<dbReference type="Proteomes" id="UP000324800">
    <property type="component" value="Unassembled WGS sequence"/>
</dbReference>
<feature type="non-terminal residue" evidence="1">
    <location>
        <position position="321"/>
    </location>
</feature>
<dbReference type="EMBL" id="SNRW01034170">
    <property type="protein sequence ID" value="KAA6355710.1"/>
    <property type="molecule type" value="Genomic_DNA"/>
</dbReference>
<comment type="caution">
    <text evidence="1">The sequence shown here is derived from an EMBL/GenBank/DDBJ whole genome shotgun (WGS) entry which is preliminary data.</text>
</comment>
<protein>
    <submittedName>
        <fullName evidence="1">Uncharacterized protein</fullName>
    </submittedName>
</protein>
<name>A0A5J4TDP2_9EUKA</name>